<name>A0A0E9P585_ANGAN</name>
<protein>
    <submittedName>
        <fullName evidence="1">Uncharacterized protein</fullName>
    </submittedName>
</protein>
<proteinExistence type="predicted"/>
<reference evidence="1" key="1">
    <citation type="submission" date="2014-11" db="EMBL/GenBank/DDBJ databases">
        <authorList>
            <person name="Amaro Gonzalez C."/>
        </authorList>
    </citation>
    <scope>NUCLEOTIDE SEQUENCE</scope>
</reference>
<organism evidence="1">
    <name type="scientific">Anguilla anguilla</name>
    <name type="common">European freshwater eel</name>
    <name type="synonym">Muraena anguilla</name>
    <dbReference type="NCBI Taxonomy" id="7936"/>
    <lineage>
        <taxon>Eukaryota</taxon>
        <taxon>Metazoa</taxon>
        <taxon>Chordata</taxon>
        <taxon>Craniata</taxon>
        <taxon>Vertebrata</taxon>
        <taxon>Euteleostomi</taxon>
        <taxon>Actinopterygii</taxon>
        <taxon>Neopterygii</taxon>
        <taxon>Teleostei</taxon>
        <taxon>Anguilliformes</taxon>
        <taxon>Anguillidae</taxon>
        <taxon>Anguilla</taxon>
    </lineage>
</organism>
<accession>A0A0E9P585</accession>
<reference evidence="1" key="2">
    <citation type="journal article" date="2015" name="Fish Shellfish Immunol.">
        <title>Early steps in the European eel (Anguilla anguilla)-Vibrio vulnificus interaction in the gills: Role of the RtxA13 toxin.</title>
        <authorList>
            <person name="Callol A."/>
            <person name="Pajuelo D."/>
            <person name="Ebbesson L."/>
            <person name="Teles M."/>
            <person name="MacKenzie S."/>
            <person name="Amaro C."/>
        </authorList>
    </citation>
    <scope>NUCLEOTIDE SEQUENCE</scope>
</reference>
<evidence type="ECO:0000313" key="1">
    <source>
        <dbReference type="EMBL" id="JAG99508.1"/>
    </source>
</evidence>
<sequence length="9" mass="1139">MFKQRSPVF</sequence>
<dbReference type="EMBL" id="GBXM01109068">
    <property type="protein sequence ID" value="JAG99508.1"/>
    <property type="molecule type" value="Transcribed_RNA"/>
</dbReference>